<reference evidence="2 3" key="1">
    <citation type="submission" date="2019-12" db="EMBL/GenBank/DDBJ databases">
        <title>Full genome sequence of a Bacillus safensis strain isolated from commercially available natto in Indonesia.</title>
        <authorList>
            <person name="Yoshida M."/>
            <person name="Uomi M."/>
            <person name="Waturangi D."/>
            <person name="Ekaputri J.J."/>
            <person name="Setiamarga D.H.E."/>
        </authorList>
    </citation>
    <scope>NUCLEOTIDE SEQUENCE [LARGE SCALE GENOMIC DNA]</scope>
    <source>
        <strain evidence="2 3">IDN1</strain>
    </source>
</reference>
<evidence type="ECO:0000256" key="1">
    <source>
        <dbReference type="SAM" id="Phobius"/>
    </source>
</evidence>
<protein>
    <submittedName>
        <fullName evidence="2">Uncharacterized protein</fullName>
    </submittedName>
</protein>
<dbReference type="Proteomes" id="UP000464658">
    <property type="component" value="Chromosome"/>
</dbReference>
<proteinExistence type="predicted"/>
<sequence>MGLYSWIFKSSFFVHEVIVTIMMNYIALHVTNYLISNVLTDNKDKTDKIDATASLRSGFF</sequence>
<evidence type="ECO:0000313" key="2">
    <source>
        <dbReference type="EMBL" id="BBP91964.1"/>
    </source>
</evidence>
<evidence type="ECO:0000313" key="3">
    <source>
        <dbReference type="Proteomes" id="UP000464658"/>
    </source>
</evidence>
<gene>
    <name evidence="2" type="ORF">BsIDN1_55820</name>
</gene>
<keyword evidence="1" id="KW-0812">Transmembrane</keyword>
<organism evidence="2 3">
    <name type="scientific">Bacillus safensis</name>
    <dbReference type="NCBI Taxonomy" id="561879"/>
    <lineage>
        <taxon>Bacteria</taxon>
        <taxon>Bacillati</taxon>
        <taxon>Bacillota</taxon>
        <taxon>Bacilli</taxon>
        <taxon>Bacillales</taxon>
        <taxon>Bacillaceae</taxon>
        <taxon>Bacillus</taxon>
    </lineage>
</organism>
<name>A0A5S9MIG4_BACIA</name>
<dbReference type="EMBL" id="AP021906">
    <property type="protein sequence ID" value="BBP91964.1"/>
    <property type="molecule type" value="Genomic_DNA"/>
</dbReference>
<dbReference type="AlphaFoldDB" id="A0A5S9MIG4"/>
<feature type="transmembrane region" description="Helical" evidence="1">
    <location>
        <begin position="12"/>
        <end position="35"/>
    </location>
</feature>
<keyword evidence="1" id="KW-0472">Membrane</keyword>
<accession>A0A5S9MIG4</accession>
<keyword evidence="1" id="KW-1133">Transmembrane helix</keyword>